<protein>
    <recommendedName>
        <fullName evidence="3">Integrase</fullName>
    </recommendedName>
</protein>
<organism evidence="1 2">
    <name type="scientific">Halobacillus amylolyticus</name>
    <dbReference type="NCBI Taxonomy" id="2932259"/>
    <lineage>
        <taxon>Bacteria</taxon>
        <taxon>Bacillati</taxon>
        <taxon>Bacillota</taxon>
        <taxon>Bacilli</taxon>
        <taxon>Bacillales</taxon>
        <taxon>Bacillaceae</taxon>
        <taxon>Halobacillus</taxon>
    </lineage>
</organism>
<dbReference type="InterPro" id="IPR013762">
    <property type="entry name" value="Integrase-like_cat_sf"/>
</dbReference>
<name>A0ABY4HB75_9BACI</name>
<gene>
    <name evidence="1" type="ORF">MUO15_13425</name>
</gene>
<dbReference type="EMBL" id="CP095075">
    <property type="protein sequence ID" value="UOR10655.1"/>
    <property type="molecule type" value="Genomic_DNA"/>
</dbReference>
<keyword evidence="2" id="KW-1185">Reference proteome</keyword>
<reference evidence="1" key="1">
    <citation type="submission" date="2022-04" db="EMBL/GenBank/DDBJ databases">
        <title>Halobacillus sp. isolated from saltern.</title>
        <authorList>
            <person name="Won M."/>
            <person name="Lee C.-M."/>
            <person name="Woen H.-Y."/>
            <person name="Kwon S.-W."/>
        </authorList>
    </citation>
    <scope>NUCLEOTIDE SEQUENCE</scope>
    <source>
        <strain evidence="1">SSHM10-5</strain>
    </source>
</reference>
<evidence type="ECO:0000313" key="1">
    <source>
        <dbReference type="EMBL" id="UOR10655.1"/>
    </source>
</evidence>
<proteinExistence type="predicted"/>
<evidence type="ECO:0000313" key="2">
    <source>
        <dbReference type="Proteomes" id="UP000830326"/>
    </source>
</evidence>
<dbReference type="Proteomes" id="UP000830326">
    <property type="component" value="Chromosome"/>
</dbReference>
<sequence>MYVEQSIKESNIAVVQLTDYYSMKNSDVIETFNLFCRKEVIQASSFEDRVWKLNNEKNERVFNFDIDEVQYQKVKESLKLPTYKDIINALKAFILLKLDNNAIEGLCDLLNLLKKVITETNFFDIELKKELSIKRIEENNQYYTHLTSLIDFLDYSPFNNVEEYLDLLYFQSDSYWKHNLNTRSFNQREIGNFRSVFELGFVLDTFWETCSSEEKEKFFPIRLWWEITTTIPIRVAEFALTPYDCLKKKDGGYFLVVRRTKLKGSSSKIKHKVEEDYELQEIRINQKLYRLIKEYRDMVDEYDMIPDFYYKGYQFSGKRRYLLSYRAYFKHLHYKGIKRNRSKFLDFFHMSHLNHLLKCFYNEVVGGKFNYEIVPKGTKDDIYSFQIEFTNLMDTRHFAFINMVLNDVEPLLIKQISGHSSISSSYHYYSHVDKFVECYTYNMAKRMAKKKQVDEGNSIIDVRRVKHSEVSFKKVFDSNYEDAAENHIDIQKGKCSSQQEQFEDCMKVDNDCYVCPYFHPNETMAEQSIRDKISKNQNSISTESLALKELVMRYSQNQNFNEDYRLKMNRIKMMANQNATMLSEHYFQGEVSLGK</sequence>
<evidence type="ECO:0008006" key="3">
    <source>
        <dbReference type="Google" id="ProtNLM"/>
    </source>
</evidence>
<dbReference type="RefSeq" id="WP_245029876.1">
    <property type="nucleotide sequence ID" value="NZ_CP095075.1"/>
</dbReference>
<dbReference type="Gene3D" id="1.10.443.10">
    <property type="entry name" value="Intergrase catalytic core"/>
    <property type="match status" value="1"/>
</dbReference>
<accession>A0ABY4HB75</accession>